<accession>A0A9P7CY84</accession>
<evidence type="ECO:0000313" key="3">
    <source>
        <dbReference type="EMBL" id="KAG1772514.1"/>
    </source>
</evidence>
<keyword evidence="2" id="KW-1133">Transmembrane helix</keyword>
<sequence>MPTSSTADRLLDPSSSSNDSQWCALPENPFCRVFFKALCMIAISKSSVTHWEELRQNPEQPKWDKQKKMVINRFENMNIVAGLVLTSSAVFISTSPPTQSFIPYGNQGSYILEVMSFVAALISLMTGTSVLIIYDTCYAHKDVLESFKESRLRLVCCLILMAFPSLALVVSTLALMTAVFTTGFISDKLVVKVLTAGICTIFVALAGLAIYVFKAPIKKAVDGNGKVTESRSREMPTIASDAYSMTEYQGSLRQRGQV</sequence>
<feature type="region of interest" description="Disordered" evidence="1">
    <location>
        <begin position="1"/>
        <end position="21"/>
    </location>
</feature>
<keyword evidence="2" id="KW-0472">Membrane</keyword>
<proteinExistence type="predicted"/>
<evidence type="ECO:0000256" key="1">
    <source>
        <dbReference type="SAM" id="MobiDB-lite"/>
    </source>
</evidence>
<gene>
    <name evidence="3" type="ORF">EV702DRAFT_625948</name>
</gene>
<evidence type="ECO:0000313" key="4">
    <source>
        <dbReference type="Proteomes" id="UP000714275"/>
    </source>
</evidence>
<evidence type="ECO:0000256" key="2">
    <source>
        <dbReference type="SAM" id="Phobius"/>
    </source>
</evidence>
<dbReference type="AlphaFoldDB" id="A0A9P7CY84"/>
<protein>
    <submittedName>
        <fullName evidence="3">Uncharacterized protein</fullName>
    </submittedName>
</protein>
<name>A0A9P7CY84_9AGAM</name>
<feature type="transmembrane region" description="Helical" evidence="2">
    <location>
        <begin position="154"/>
        <end position="181"/>
    </location>
</feature>
<dbReference type="OrthoDB" id="2640035at2759"/>
<dbReference type="Proteomes" id="UP000714275">
    <property type="component" value="Unassembled WGS sequence"/>
</dbReference>
<organism evidence="3 4">
    <name type="scientific">Suillus placidus</name>
    <dbReference type="NCBI Taxonomy" id="48579"/>
    <lineage>
        <taxon>Eukaryota</taxon>
        <taxon>Fungi</taxon>
        <taxon>Dikarya</taxon>
        <taxon>Basidiomycota</taxon>
        <taxon>Agaricomycotina</taxon>
        <taxon>Agaricomycetes</taxon>
        <taxon>Agaricomycetidae</taxon>
        <taxon>Boletales</taxon>
        <taxon>Suillineae</taxon>
        <taxon>Suillaceae</taxon>
        <taxon>Suillus</taxon>
    </lineage>
</organism>
<keyword evidence="4" id="KW-1185">Reference proteome</keyword>
<feature type="transmembrane region" description="Helical" evidence="2">
    <location>
        <begin position="77"/>
        <end position="94"/>
    </location>
</feature>
<dbReference type="EMBL" id="JABBWD010000053">
    <property type="protein sequence ID" value="KAG1772514.1"/>
    <property type="molecule type" value="Genomic_DNA"/>
</dbReference>
<feature type="transmembrane region" description="Helical" evidence="2">
    <location>
        <begin position="193"/>
        <end position="213"/>
    </location>
</feature>
<keyword evidence="2" id="KW-0812">Transmembrane</keyword>
<reference evidence="3" key="1">
    <citation type="journal article" date="2020" name="New Phytol.">
        <title>Comparative genomics reveals dynamic genome evolution in host specialist ectomycorrhizal fungi.</title>
        <authorList>
            <person name="Lofgren L.A."/>
            <person name="Nguyen N.H."/>
            <person name="Vilgalys R."/>
            <person name="Ruytinx J."/>
            <person name="Liao H.L."/>
            <person name="Branco S."/>
            <person name="Kuo A."/>
            <person name="LaButti K."/>
            <person name="Lipzen A."/>
            <person name="Andreopoulos W."/>
            <person name="Pangilinan J."/>
            <person name="Riley R."/>
            <person name="Hundley H."/>
            <person name="Na H."/>
            <person name="Barry K."/>
            <person name="Grigoriev I.V."/>
            <person name="Stajich J.E."/>
            <person name="Kennedy P.G."/>
        </authorList>
    </citation>
    <scope>NUCLEOTIDE SEQUENCE</scope>
    <source>
        <strain evidence="3">DOB743</strain>
    </source>
</reference>
<feature type="transmembrane region" description="Helical" evidence="2">
    <location>
        <begin position="114"/>
        <end position="134"/>
    </location>
</feature>
<comment type="caution">
    <text evidence="3">The sequence shown here is derived from an EMBL/GenBank/DDBJ whole genome shotgun (WGS) entry which is preliminary data.</text>
</comment>